<comment type="caution">
    <text evidence="2">The sequence shown here is derived from an EMBL/GenBank/DDBJ whole genome shotgun (WGS) entry which is preliminary data.</text>
</comment>
<accession>A0ABT7QLA8</accession>
<dbReference type="Pfam" id="PF13401">
    <property type="entry name" value="AAA_22"/>
    <property type="match status" value="1"/>
</dbReference>
<reference evidence="2" key="1">
    <citation type="submission" date="2022-08" db="EMBL/GenBank/DDBJ databases">
        <authorList>
            <person name="Dzunkova M."/>
            <person name="La Clair J."/>
            <person name="Tyml T."/>
            <person name="Doud D."/>
            <person name="Schulz F."/>
            <person name="Piquer S."/>
            <person name="Porcel Sanchis D."/>
            <person name="Osborn A."/>
            <person name="Robinson D."/>
            <person name="Louie K.B."/>
            <person name="Bowen B.P."/>
            <person name="Bowers R."/>
            <person name="Lee J."/>
            <person name="Arnau Llombart V."/>
            <person name="Diaz Villanueva W."/>
            <person name="Gosliner T."/>
            <person name="Northen T."/>
            <person name="Cheng J.-F."/>
            <person name="Burkart M.D."/>
            <person name="Woyke T."/>
        </authorList>
    </citation>
    <scope>NUCLEOTIDE SEQUENCE</scope>
    <source>
        <strain evidence="2">Df01</strain>
    </source>
</reference>
<dbReference type="SMART" id="SM00382">
    <property type="entry name" value="AAA"/>
    <property type="match status" value="1"/>
</dbReference>
<dbReference type="SUPFAM" id="SSF52540">
    <property type="entry name" value="P-loop containing nucleoside triphosphate hydrolases"/>
    <property type="match status" value="1"/>
</dbReference>
<organism evidence="2 3">
    <name type="scientific">Candidatus Doriopsillibacter californiensis</name>
    <dbReference type="NCBI Taxonomy" id="2970740"/>
    <lineage>
        <taxon>Bacteria</taxon>
        <taxon>Pseudomonadati</taxon>
        <taxon>Pseudomonadota</taxon>
        <taxon>Gammaproteobacteria</taxon>
        <taxon>Candidatus Tethybacterales</taxon>
        <taxon>Candidatus Persebacteraceae</taxon>
        <taxon>Candidatus Doriopsillibacter</taxon>
    </lineage>
</organism>
<dbReference type="Gene3D" id="3.30.70.1070">
    <property type="entry name" value="Sporulation related repeat"/>
    <property type="match status" value="1"/>
</dbReference>
<gene>
    <name evidence="2" type="ORF">NQX30_03675</name>
</gene>
<dbReference type="Gene3D" id="3.40.50.300">
    <property type="entry name" value="P-loop containing nucleotide triphosphate hydrolases"/>
    <property type="match status" value="1"/>
</dbReference>
<dbReference type="PANTHER" id="PTHR35894">
    <property type="entry name" value="GENERAL SECRETION PATHWAY PROTEIN A-RELATED"/>
    <property type="match status" value="1"/>
</dbReference>
<evidence type="ECO:0000313" key="2">
    <source>
        <dbReference type="EMBL" id="MDM5147470.1"/>
    </source>
</evidence>
<evidence type="ECO:0000259" key="1">
    <source>
        <dbReference type="SMART" id="SM00382"/>
    </source>
</evidence>
<dbReference type="Proteomes" id="UP001168167">
    <property type="component" value="Unassembled WGS sequence"/>
</dbReference>
<protein>
    <submittedName>
        <fullName evidence="2">AAA family ATPase</fullName>
    </submittedName>
</protein>
<feature type="domain" description="AAA+ ATPase" evidence="1">
    <location>
        <begin position="44"/>
        <end position="211"/>
    </location>
</feature>
<reference evidence="2" key="2">
    <citation type="journal article" date="2023" name="Microbiome">
        <title>Synthase-selected sorting approach identifies a beta-lactone synthase in a nudibranch symbiotic bacterium.</title>
        <authorList>
            <person name="Dzunkova M."/>
            <person name="La Clair J.J."/>
            <person name="Tyml T."/>
            <person name="Doud D."/>
            <person name="Schulz F."/>
            <person name="Piquer-Esteban S."/>
            <person name="Porcel Sanchis D."/>
            <person name="Osborn A."/>
            <person name="Robinson D."/>
            <person name="Louie K.B."/>
            <person name="Bowen B.P."/>
            <person name="Bowers R.M."/>
            <person name="Lee J."/>
            <person name="Arnau V."/>
            <person name="Diaz-Villanueva W."/>
            <person name="Stepanauskas R."/>
            <person name="Gosliner T."/>
            <person name="Date S.V."/>
            <person name="Northen T.R."/>
            <person name="Cheng J.F."/>
            <person name="Burkart M.D."/>
            <person name="Woyke T."/>
        </authorList>
    </citation>
    <scope>NUCLEOTIDE SEQUENCE</scope>
    <source>
        <strain evidence="2">Df01</strain>
    </source>
</reference>
<proteinExistence type="predicted"/>
<dbReference type="CDD" id="cd00009">
    <property type="entry name" value="AAA"/>
    <property type="match status" value="1"/>
</dbReference>
<keyword evidence="3" id="KW-1185">Reference proteome</keyword>
<sequence length="540" mass="60649">MNLYLRHFGLREAPFKITPTTEFFYGGGRRGEILHALQYAIEVGEGIMMVTGEVGSGKTMLLRTLEEKLPEQVELVYIANPSLSGREILYNICEELELEVDTNRPDTVRRLQNHLIERHAEGKRVVVFIDEAQAMPDESLEEIRLLSNLETSRHKLLQIALFGQPELLDKLSHQNMRQLRERITVALTLKPFNRDDVRDYITTRLNAAGYNGGTLFTKDGCQLVAAVSQGLSRRINVLCDKAMLSAFERSSEKVQYIDVKRAVKDAKFGRMRYRSEQARRLSLQLTIGTSLAACVVLAVAIGSYLRVEPLEQNNAVSLTSAVTTTLTITAAAQAVEKQEVITAPVRIITAVVSVTVASTPSEDLMSVIAAMQGNKEVNTDNLAAEIAAAAENHNAPAVSTEKKAGWESADLRGAGLEDNEKWGWMPANSYLRLRLNATQTWLSDNVDFRFYTARLITVDQKRSVFLERFLRHFSDFYPLRNVMVYPVQLSSGNRFVITYGVYPSQQDAEVFVNNLPRYFVGGRPFAQKTAVSWEESKSLW</sequence>
<name>A0ABT7QLA8_9GAMM</name>
<dbReference type="InterPro" id="IPR049945">
    <property type="entry name" value="AAA_22"/>
</dbReference>
<dbReference type="InterPro" id="IPR027417">
    <property type="entry name" value="P-loop_NTPase"/>
</dbReference>
<dbReference type="InterPro" id="IPR003593">
    <property type="entry name" value="AAA+_ATPase"/>
</dbReference>
<dbReference type="PANTHER" id="PTHR35894:SF1">
    <property type="entry name" value="PHOSPHORIBULOKINASE _ URIDINE KINASE FAMILY"/>
    <property type="match status" value="1"/>
</dbReference>
<dbReference type="InterPro" id="IPR052026">
    <property type="entry name" value="ExeA_AAA_ATPase_DNA-bind"/>
</dbReference>
<dbReference type="InterPro" id="IPR036680">
    <property type="entry name" value="SPOR-like_sf"/>
</dbReference>
<dbReference type="EMBL" id="JANQAO010000002">
    <property type="protein sequence ID" value="MDM5147470.1"/>
    <property type="molecule type" value="Genomic_DNA"/>
</dbReference>
<evidence type="ECO:0000313" key="3">
    <source>
        <dbReference type="Proteomes" id="UP001168167"/>
    </source>
</evidence>